<accession>A0A9P0M5D9</accession>
<keyword evidence="3" id="KW-1185">Reference proteome</keyword>
<organism evidence="2 3">
    <name type="scientific">Acanthoscelides obtectus</name>
    <name type="common">Bean weevil</name>
    <name type="synonym">Bruchus obtectus</name>
    <dbReference type="NCBI Taxonomy" id="200917"/>
    <lineage>
        <taxon>Eukaryota</taxon>
        <taxon>Metazoa</taxon>
        <taxon>Ecdysozoa</taxon>
        <taxon>Arthropoda</taxon>
        <taxon>Hexapoda</taxon>
        <taxon>Insecta</taxon>
        <taxon>Pterygota</taxon>
        <taxon>Neoptera</taxon>
        <taxon>Endopterygota</taxon>
        <taxon>Coleoptera</taxon>
        <taxon>Polyphaga</taxon>
        <taxon>Cucujiformia</taxon>
        <taxon>Chrysomeloidea</taxon>
        <taxon>Chrysomelidae</taxon>
        <taxon>Bruchinae</taxon>
        <taxon>Bruchini</taxon>
        <taxon>Acanthoscelides</taxon>
    </lineage>
</organism>
<evidence type="ECO:0000313" key="2">
    <source>
        <dbReference type="EMBL" id="CAH2007807.1"/>
    </source>
</evidence>
<protein>
    <submittedName>
        <fullName evidence="2">Uncharacterized protein</fullName>
    </submittedName>
</protein>
<dbReference type="Proteomes" id="UP001152888">
    <property type="component" value="Unassembled WGS sequence"/>
</dbReference>
<feature type="region of interest" description="Disordered" evidence="1">
    <location>
        <begin position="82"/>
        <end position="242"/>
    </location>
</feature>
<dbReference type="EMBL" id="CAKOFQ010007768">
    <property type="protein sequence ID" value="CAH2007807.1"/>
    <property type="molecule type" value="Genomic_DNA"/>
</dbReference>
<name>A0A9P0M5D9_ACAOB</name>
<sequence>MMGYIMGCSCFKEPKKDKTDGSSQNGGGGGALSPNRETTQGIENSAMVATIGKPERPSSLGHGHGKLTRRLLCYHSEHFSGMDQHQQEGQQQQQHHPMGGVCVPPPLPPPSQTSTGQGGGVGPANSLMLSELPEPPIPVSEIGPIPPPPMFSSPSPVPPPSQTTAHQLPAGGAAPGRMSPPPPPPPNNNAASGDYDYEENDEEDDDEDPSDTSDFCEHHLHHHHQQAGGDESPYGTCFRMTQPDPAIDTTRIDEIPAKEPKFGAVPLKSALKKKGGVGSGPGTPTQEHAASTATGGPGGARNNMLTAANARQHEFNSSFK</sequence>
<feature type="region of interest" description="Disordered" evidence="1">
    <location>
        <begin position="13"/>
        <end position="65"/>
    </location>
</feature>
<feature type="region of interest" description="Disordered" evidence="1">
    <location>
        <begin position="272"/>
        <end position="320"/>
    </location>
</feature>
<dbReference type="AlphaFoldDB" id="A0A9P0M5D9"/>
<proteinExistence type="predicted"/>
<feature type="compositionally biased region" description="Pro residues" evidence="1">
    <location>
        <begin position="178"/>
        <end position="187"/>
    </location>
</feature>
<comment type="caution">
    <text evidence="2">The sequence shown here is derived from an EMBL/GenBank/DDBJ whole genome shotgun (WGS) entry which is preliminary data.</text>
</comment>
<reference evidence="2" key="1">
    <citation type="submission" date="2022-03" db="EMBL/GenBank/DDBJ databases">
        <authorList>
            <person name="Sayadi A."/>
        </authorList>
    </citation>
    <scope>NUCLEOTIDE SEQUENCE</scope>
</reference>
<evidence type="ECO:0000256" key="1">
    <source>
        <dbReference type="SAM" id="MobiDB-lite"/>
    </source>
</evidence>
<feature type="compositionally biased region" description="Pro residues" evidence="1">
    <location>
        <begin position="133"/>
        <end position="161"/>
    </location>
</feature>
<feature type="compositionally biased region" description="Low complexity" evidence="1">
    <location>
        <begin position="87"/>
        <end position="96"/>
    </location>
</feature>
<evidence type="ECO:0000313" key="3">
    <source>
        <dbReference type="Proteomes" id="UP001152888"/>
    </source>
</evidence>
<gene>
    <name evidence="2" type="ORF">ACAOBT_LOCUS29857</name>
</gene>
<feature type="compositionally biased region" description="Acidic residues" evidence="1">
    <location>
        <begin position="195"/>
        <end position="211"/>
    </location>
</feature>
<dbReference type="OrthoDB" id="5563016at2759"/>